<dbReference type="STRING" id="768670.Calni_1065"/>
<dbReference type="CDD" id="cd02222">
    <property type="entry name" value="cupin_TM1459-like"/>
    <property type="match status" value="1"/>
</dbReference>
<evidence type="ECO:0000313" key="2">
    <source>
        <dbReference type="EMBL" id="ADR18976.1"/>
    </source>
</evidence>
<sequence>MFVGHISDVEQVFYNDNNIKNVVKQVAIGKNEGWKDYVLRVFTVNNGGYTPRHTHDWPHINYILAGEGTLYLNGELHNVKAGSIAYIPNNVEHQFMADRNSDIQFICIVPEKGEY</sequence>
<dbReference type="Gene3D" id="2.60.120.10">
    <property type="entry name" value="Jelly Rolls"/>
    <property type="match status" value="1"/>
</dbReference>
<dbReference type="Proteomes" id="UP000007039">
    <property type="component" value="Chromosome"/>
</dbReference>
<dbReference type="OrthoDB" id="9791297at2"/>
<gene>
    <name evidence="2" type="ordered locus">Calni_1065</name>
</gene>
<evidence type="ECO:0000259" key="1">
    <source>
        <dbReference type="Pfam" id="PF07883"/>
    </source>
</evidence>
<dbReference type="InterPro" id="IPR013096">
    <property type="entry name" value="Cupin_2"/>
</dbReference>
<dbReference type="AlphaFoldDB" id="E4TI60"/>
<dbReference type="InterPro" id="IPR011051">
    <property type="entry name" value="RmlC_Cupin_sf"/>
</dbReference>
<dbReference type="HOGENOM" id="CLU_116722_4_1_0"/>
<organism evidence="2 3">
    <name type="scientific">Calditerrivibrio nitroreducens (strain DSM 19672 / NBRC 101217 / Yu37-1)</name>
    <dbReference type="NCBI Taxonomy" id="768670"/>
    <lineage>
        <taxon>Bacteria</taxon>
        <taxon>Pseudomonadati</taxon>
        <taxon>Deferribacterota</taxon>
        <taxon>Deferribacteres</taxon>
        <taxon>Deferribacterales</taxon>
        <taxon>Calditerrivibrionaceae</taxon>
    </lineage>
</organism>
<dbReference type="RefSeq" id="WP_013451189.1">
    <property type="nucleotide sequence ID" value="NC_014758.1"/>
</dbReference>
<dbReference type="PANTHER" id="PTHR37694">
    <property type="entry name" value="SLR8022 PROTEIN"/>
    <property type="match status" value="1"/>
</dbReference>
<reference evidence="2 3" key="2">
    <citation type="journal article" date="2011" name="Stand. Genomic Sci.">
        <title>Complete genome sequence of Calditerrivibrio nitroreducens type strain (Yu37-1).</title>
        <authorList>
            <person name="Pitluck S."/>
            <person name="Sikorski J."/>
            <person name="Zeytun A."/>
            <person name="Lapidus A."/>
            <person name="Nolan M."/>
            <person name="Lucas S."/>
            <person name="Hammon N."/>
            <person name="Deshpande S."/>
            <person name="Cheng J.F."/>
            <person name="Tapia R."/>
            <person name="Han C."/>
            <person name="Goodwin L."/>
            <person name="Liolios K."/>
            <person name="Pagani I."/>
            <person name="Ivanova N."/>
            <person name="Mavromatis K."/>
            <person name="Pati A."/>
            <person name="Chen A."/>
            <person name="Palaniappan K."/>
            <person name="Hauser L."/>
            <person name="Chang Y.J."/>
            <person name="Jeffries C.D."/>
            <person name="Detter J.C."/>
            <person name="Brambilla E."/>
            <person name="Djao O.D."/>
            <person name="Rohde M."/>
            <person name="Spring S."/>
            <person name="Goker M."/>
            <person name="Woyke T."/>
            <person name="Bristow J."/>
            <person name="Eisen J.A."/>
            <person name="Markowitz V."/>
            <person name="Hugenholtz P."/>
            <person name="Kyrpides N.C."/>
            <person name="Klenk H.P."/>
            <person name="Land M."/>
        </authorList>
    </citation>
    <scope>NUCLEOTIDE SEQUENCE [LARGE SCALE GENOMIC DNA]</scope>
    <source>
        <strain evidence="3">DSM 19672 / NBRC 101217 / Yu37-1</strain>
    </source>
</reference>
<proteinExistence type="predicted"/>
<reference key="1">
    <citation type="submission" date="2010-11" db="EMBL/GenBank/DDBJ databases">
        <title>The complete genome of chromosome of Calditerrivibrio nitroreducens DSM 19672.</title>
        <authorList>
            <consortium name="US DOE Joint Genome Institute (JGI-PGF)"/>
            <person name="Lucas S."/>
            <person name="Copeland A."/>
            <person name="Lapidus A."/>
            <person name="Bruce D."/>
            <person name="Goodwin L."/>
            <person name="Pitluck S."/>
            <person name="Kyrpides N."/>
            <person name="Mavromatis K."/>
            <person name="Ivanova N."/>
            <person name="Mikhailova N."/>
            <person name="Zeytun A."/>
            <person name="Brettin T."/>
            <person name="Detter J.C."/>
            <person name="Tapia R."/>
            <person name="Han C."/>
            <person name="Land M."/>
            <person name="Hauser L."/>
            <person name="Markowitz V."/>
            <person name="Cheng J.-F."/>
            <person name="Hugenholtz P."/>
            <person name="Woyke T."/>
            <person name="Wu D."/>
            <person name="Spring S."/>
            <person name="Schroeder M."/>
            <person name="Brambilla E."/>
            <person name="Klenk H.-P."/>
            <person name="Eisen J.A."/>
        </authorList>
    </citation>
    <scope>NUCLEOTIDE SEQUENCE [LARGE SCALE GENOMIC DNA]</scope>
    <source>
        <strain>DSM 19672</strain>
    </source>
</reference>
<dbReference type="KEGG" id="cni:Calni_1065"/>
<dbReference type="eggNOG" id="COG1917">
    <property type="taxonomic scope" value="Bacteria"/>
</dbReference>
<keyword evidence="3" id="KW-1185">Reference proteome</keyword>
<dbReference type="Pfam" id="PF07883">
    <property type="entry name" value="Cupin_2"/>
    <property type="match status" value="1"/>
</dbReference>
<name>E4TI60_CALNY</name>
<dbReference type="EMBL" id="CP002347">
    <property type="protein sequence ID" value="ADR18976.1"/>
    <property type="molecule type" value="Genomic_DNA"/>
</dbReference>
<dbReference type="InterPro" id="IPR014710">
    <property type="entry name" value="RmlC-like_jellyroll"/>
</dbReference>
<feature type="domain" description="Cupin type-2" evidence="1">
    <location>
        <begin position="41"/>
        <end position="109"/>
    </location>
</feature>
<dbReference type="PANTHER" id="PTHR37694:SF1">
    <property type="entry name" value="SLR8022 PROTEIN"/>
    <property type="match status" value="1"/>
</dbReference>
<evidence type="ECO:0000313" key="3">
    <source>
        <dbReference type="Proteomes" id="UP000007039"/>
    </source>
</evidence>
<protein>
    <submittedName>
        <fullName evidence="2">Cupin 2 conserved barrel domain protein</fullName>
    </submittedName>
</protein>
<dbReference type="SUPFAM" id="SSF51182">
    <property type="entry name" value="RmlC-like cupins"/>
    <property type="match status" value="1"/>
</dbReference>
<accession>E4TI60</accession>